<organism evidence="1 2">
    <name type="scientific">Candidatus Marsarchaeota G2 archaeon OSP_D</name>
    <dbReference type="NCBI Taxonomy" id="1978157"/>
    <lineage>
        <taxon>Archaea</taxon>
        <taxon>Candidatus Marsarchaeota</taxon>
        <taxon>Candidatus Marsarchaeota group 2</taxon>
    </lineage>
</organism>
<evidence type="ECO:0000313" key="2">
    <source>
        <dbReference type="Proteomes" id="UP000240322"/>
    </source>
</evidence>
<comment type="caution">
    <text evidence="1">The sequence shown here is derived from an EMBL/GenBank/DDBJ whole genome shotgun (WGS) entry which is preliminary data.</text>
</comment>
<dbReference type="EMBL" id="NEXE01000001">
    <property type="protein sequence ID" value="PSN92688.1"/>
    <property type="molecule type" value="Genomic_DNA"/>
</dbReference>
<dbReference type="AlphaFoldDB" id="A0A2R6B2F4"/>
<dbReference type="Proteomes" id="UP000240322">
    <property type="component" value="Unassembled WGS sequence"/>
</dbReference>
<proteinExistence type="predicted"/>
<reference evidence="1 2" key="1">
    <citation type="submission" date="2017-04" db="EMBL/GenBank/DDBJ databases">
        <title>Novel microbial lineages endemic to geothermal iron-oxide mats fill important gaps in the evolutionary history of Archaea.</title>
        <authorList>
            <person name="Jay Z.J."/>
            <person name="Beam J.P."/>
            <person name="Dlakic M."/>
            <person name="Rusch D.B."/>
            <person name="Kozubal M.A."/>
            <person name="Inskeep W.P."/>
        </authorList>
    </citation>
    <scope>NUCLEOTIDE SEQUENCE [LARGE SCALE GENOMIC DNA]</scope>
    <source>
        <strain evidence="1">OSP_D</strain>
    </source>
</reference>
<gene>
    <name evidence="1" type="ORF">B9Q03_00465</name>
</gene>
<protein>
    <submittedName>
        <fullName evidence="1">Uncharacterized protein</fullName>
    </submittedName>
</protein>
<accession>A0A2R6B2F4</accession>
<sequence>MKRVGVSVPVPLLGDPTIFPSEPFIIAAGKELTVVCDEEGLQSIQDLYNRIIETNKLRLPNLSQDQKECLYLAAALKIKHGDGVSSALVSKELKPIFGRMWQLSLPLVYASYTGYCIAAKKSEDPVIVFKRRLLKVHYEYIELDGLKKTRLSSYVTDVVSHAVGRLSVEAAEALRKRNTSALAAVLNCFSGLLLALFEWGENLLELNQYITSTHKKGYKGCAYIPSWKILVKL</sequence>
<name>A0A2R6B2F4_9ARCH</name>
<evidence type="ECO:0000313" key="1">
    <source>
        <dbReference type="EMBL" id="PSN92688.1"/>
    </source>
</evidence>